<protein>
    <submittedName>
        <fullName evidence="1">Uncharacterized protein</fullName>
    </submittedName>
</protein>
<sequence>MIATWMDCMAPADVCLEAVREEPRERVDGVLYACPAHRAEAASRITEAGWTALVKAVGPASRARCGPFDGATREARHLLGA</sequence>
<reference evidence="2" key="1">
    <citation type="submission" date="2023-07" db="EMBL/GenBank/DDBJ databases">
        <title>30 novel species of actinomycetes from the DSMZ collection.</title>
        <authorList>
            <person name="Nouioui I."/>
        </authorList>
    </citation>
    <scope>NUCLEOTIDE SEQUENCE [LARGE SCALE GENOMIC DNA]</scope>
    <source>
        <strain evidence="2">DSM 41982</strain>
    </source>
</reference>
<proteinExistence type="predicted"/>
<dbReference type="AlphaFoldDB" id="A0ABD5E340"/>
<gene>
    <name evidence="1" type="ORF">RM574_07865</name>
</gene>
<organism evidence="1 2">
    <name type="scientific">Streptomyces evansiae</name>
    <dbReference type="NCBI Taxonomy" id="3075535"/>
    <lineage>
        <taxon>Bacteria</taxon>
        <taxon>Bacillati</taxon>
        <taxon>Actinomycetota</taxon>
        <taxon>Actinomycetes</taxon>
        <taxon>Kitasatosporales</taxon>
        <taxon>Streptomycetaceae</taxon>
        <taxon>Streptomyces</taxon>
    </lineage>
</organism>
<dbReference type="EMBL" id="JAVRER010000009">
    <property type="protein sequence ID" value="MDT0415406.1"/>
    <property type="molecule type" value="Genomic_DNA"/>
</dbReference>
<evidence type="ECO:0000313" key="1">
    <source>
        <dbReference type="EMBL" id="MDT0415406.1"/>
    </source>
</evidence>
<accession>A0ABD5E340</accession>
<dbReference type="RefSeq" id="WP_254667461.1">
    <property type="nucleotide sequence ID" value="NZ_JAVRER010000009.1"/>
</dbReference>
<dbReference type="Proteomes" id="UP001183607">
    <property type="component" value="Unassembled WGS sequence"/>
</dbReference>
<comment type="caution">
    <text evidence="1">The sequence shown here is derived from an EMBL/GenBank/DDBJ whole genome shotgun (WGS) entry which is preliminary data.</text>
</comment>
<name>A0ABD5E340_9ACTN</name>
<evidence type="ECO:0000313" key="2">
    <source>
        <dbReference type="Proteomes" id="UP001183607"/>
    </source>
</evidence>